<evidence type="ECO:0000313" key="1">
    <source>
        <dbReference type="EMBL" id="CAG9532421.1"/>
    </source>
</evidence>
<proteinExistence type="predicted"/>
<evidence type="ECO:0000313" key="2">
    <source>
        <dbReference type="Proteomes" id="UP000746747"/>
    </source>
</evidence>
<comment type="caution">
    <text evidence="1">The sequence shown here is derived from an EMBL/GenBank/DDBJ whole genome shotgun (WGS) entry which is preliminary data.</text>
</comment>
<name>A0A8J2LQ10_9BILA</name>
<dbReference type="Proteomes" id="UP000746747">
    <property type="component" value="Unassembled WGS sequence"/>
</dbReference>
<protein>
    <submittedName>
        <fullName evidence="1">Uncharacterized protein</fullName>
    </submittedName>
</protein>
<dbReference type="EMBL" id="CAKAEH010000974">
    <property type="protein sequence ID" value="CAG9532421.1"/>
    <property type="molecule type" value="Genomic_DNA"/>
</dbReference>
<reference evidence="1" key="1">
    <citation type="submission" date="2021-09" db="EMBL/GenBank/DDBJ databases">
        <authorList>
            <consortium name="Pathogen Informatics"/>
        </authorList>
    </citation>
    <scope>NUCLEOTIDE SEQUENCE</scope>
</reference>
<gene>
    <name evidence="1" type="ORF">CJOHNSTONI_LOCUS2731</name>
</gene>
<accession>A0A8J2LQ10</accession>
<dbReference type="OrthoDB" id="10598989at2759"/>
<keyword evidence="2" id="KW-1185">Reference proteome</keyword>
<dbReference type="AlphaFoldDB" id="A0A8J2LQ10"/>
<sequence>MMKGEESVAERSELDFLKNRTGEVEVVLSLHKEISKDELNIIDMLLEKPTKKATLFFCELIENNKEKDYRVEIIRESEMSYEINESKEPLLSEQKVTVTENGLLEEANMLEISPVKEKIKRRETFIKSAEINKIPQPEKLKVERDILSMIRDEDLIEQEKKPSTLSQTIRVHDICGLPVEQHFHVENYREMYEDTPHKAPYDEEGKPMLSKLTYKVNRELMANLELVSRKVERVKELIPVEAFEKKSKNDDTNFDVVIQLEMKEVASTKIGEPHEVKIELLETDDFDDGEGWKIRKAMSKQITNTIDVTKNDIYLDDGTKETIENTTAGSILDEAETFVKRDDFGNMCLSKNQFFIETSQKQIMLFPKVEICCHKGQ</sequence>
<organism evidence="1 2">
    <name type="scientific">Cercopithifilaria johnstoni</name>
    <dbReference type="NCBI Taxonomy" id="2874296"/>
    <lineage>
        <taxon>Eukaryota</taxon>
        <taxon>Metazoa</taxon>
        <taxon>Ecdysozoa</taxon>
        <taxon>Nematoda</taxon>
        <taxon>Chromadorea</taxon>
        <taxon>Rhabditida</taxon>
        <taxon>Spirurina</taxon>
        <taxon>Spiruromorpha</taxon>
        <taxon>Filarioidea</taxon>
        <taxon>Onchocercidae</taxon>
        <taxon>Cercopithifilaria</taxon>
    </lineage>
</organism>